<dbReference type="CDD" id="cd06262">
    <property type="entry name" value="metallo-hydrolase-like_MBL-fold"/>
    <property type="match status" value="1"/>
</dbReference>
<evidence type="ECO:0000313" key="6">
    <source>
        <dbReference type="EMBL" id="TWT24049.1"/>
    </source>
</evidence>
<dbReference type="OrthoDB" id="9802991at2"/>
<reference evidence="6 7" key="1">
    <citation type="submission" date="2019-08" db="EMBL/GenBank/DDBJ databases">
        <authorList>
            <person name="Lei W."/>
        </authorList>
    </citation>
    <scope>NUCLEOTIDE SEQUENCE [LARGE SCALE GENOMIC DNA]</scope>
    <source>
        <strain evidence="6 7">CCUG 58627</strain>
    </source>
</reference>
<dbReference type="InterPro" id="IPR051453">
    <property type="entry name" value="MBL_Glyoxalase_II"/>
</dbReference>
<keyword evidence="3 6" id="KW-0378">Hydrolase</keyword>
<keyword evidence="2" id="KW-0479">Metal-binding</keyword>
<evidence type="ECO:0000256" key="4">
    <source>
        <dbReference type="ARBA" id="ARBA00022833"/>
    </source>
</evidence>
<dbReference type="InterPro" id="IPR036866">
    <property type="entry name" value="RibonucZ/Hydroxyglut_hydro"/>
</dbReference>
<dbReference type="SMART" id="SM00849">
    <property type="entry name" value="Lactamase_B"/>
    <property type="match status" value="1"/>
</dbReference>
<evidence type="ECO:0000259" key="5">
    <source>
        <dbReference type="SMART" id="SM00849"/>
    </source>
</evidence>
<dbReference type="PANTHER" id="PTHR46233:SF3">
    <property type="entry name" value="HYDROXYACYLGLUTATHIONE HYDROLASE GLOC"/>
    <property type="match status" value="1"/>
</dbReference>
<keyword evidence="7" id="KW-1185">Reference proteome</keyword>
<evidence type="ECO:0000256" key="3">
    <source>
        <dbReference type="ARBA" id="ARBA00022801"/>
    </source>
</evidence>
<dbReference type="SUPFAM" id="SSF56281">
    <property type="entry name" value="Metallo-hydrolase/oxidoreductase"/>
    <property type="match status" value="1"/>
</dbReference>
<dbReference type="InterPro" id="IPR001279">
    <property type="entry name" value="Metallo-B-lactamas"/>
</dbReference>
<comment type="caution">
    <text evidence="6">The sequence shown here is derived from an EMBL/GenBank/DDBJ whole genome shotgun (WGS) entry which is preliminary data.</text>
</comment>
<proteinExistence type="predicted"/>
<dbReference type="Pfam" id="PF00753">
    <property type="entry name" value="Lactamase_B"/>
    <property type="match status" value="1"/>
</dbReference>
<dbReference type="EMBL" id="VOHM01000020">
    <property type="protein sequence ID" value="TWT24049.1"/>
    <property type="molecule type" value="Genomic_DNA"/>
</dbReference>
<dbReference type="PANTHER" id="PTHR46233">
    <property type="entry name" value="HYDROXYACYLGLUTATHIONE HYDROLASE GLOC"/>
    <property type="match status" value="1"/>
</dbReference>
<feature type="domain" description="Metallo-beta-lactamase" evidence="5">
    <location>
        <begin position="15"/>
        <end position="195"/>
    </location>
</feature>
<name>A0A5C5UDN1_9CORY</name>
<dbReference type="AlphaFoldDB" id="A0A5C5UDN1"/>
<dbReference type="GO" id="GO:0046872">
    <property type="term" value="F:metal ion binding"/>
    <property type="evidence" value="ECO:0007669"/>
    <property type="project" value="UniProtKB-KW"/>
</dbReference>
<keyword evidence="4" id="KW-0862">Zinc</keyword>
<dbReference type="GO" id="GO:0016787">
    <property type="term" value="F:hydrolase activity"/>
    <property type="evidence" value="ECO:0007669"/>
    <property type="project" value="UniProtKB-KW"/>
</dbReference>
<sequence length="216" mass="23379">MVFMEIQGFAAGPFKTNCYLIVNEGHVVIIDPGMYSEERISKIVADQGLVVDKVLLTHGHIDHTRNAAVGRKFGVPVFIHEDDAFMIMNPDVGVAPHTAMLFDAANMPPVQDLRFYGDGDVIDVVGSEYAVRHAPGHSPGSVMLEGDEVCFTGDVVFQGSVGRTDILHSDPEAMRRTLAGPVLALPDALHLLPGHGPVTTMRAERARNPYLQGLVV</sequence>
<evidence type="ECO:0000256" key="2">
    <source>
        <dbReference type="ARBA" id="ARBA00022723"/>
    </source>
</evidence>
<organism evidence="6 7">
    <name type="scientific">Corynebacterium canis</name>
    <dbReference type="NCBI Taxonomy" id="679663"/>
    <lineage>
        <taxon>Bacteria</taxon>
        <taxon>Bacillati</taxon>
        <taxon>Actinomycetota</taxon>
        <taxon>Actinomycetes</taxon>
        <taxon>Mycobacteriales</taxon>
        <taxon>Corynebacteriaceae</taxon>
        <taxon>Corynebacterium</taxon>
    </lineage>
</organism>
<evidence type="ECO:0000313" key="7">
    <source>
        <dbReference type="Proteomes" id="UP000320791"/>
    </source>
</evidence>
<dbReference type="Proteomes" id="UP000320791">
    <property type="component" value="Unassembled WGS sequence"/>
</dbReference>
<dbReference type="Gene3D" id="3.60.15.10">
    <property type="entry name" value="Ribonuclease Z/Hydroxyacylglutathione hydrolase-like"/>
    <property type="match status" value="1"/>
</dbReference>
<protein>
    <submittedName>
        <fullName evidence="6">MBL fold metallo-hydrolase</fullName>
    </submittedName>
</protein>
<accession>A0A5C5UDN1</accession>
<comment type="cofactor">
    <cofactor evidence="1">
        <name>Zn(2+)</name>
        <dbReference type="ChEBI" id="CHEBI:29105"/>
    </cofactor>
</comment>
<gene>
    <name evidence="6" type="ORF">FRX94_09250</name>
</gene>
<evidence type="ECO:0000256" key="1">
    <source>
        <dbReference type="ARBA" id="ARBA00001947"/>
    </source>
</evidence>